<dbReference type="PANTHER" id="PTHR10131:SF94">
    <property type="entry name" value="TNF RECEPTOR-ASSOCIATED FACTOR 4"/>
    <property type="match status" value="1"/>
</dbReference>
<reference evidence="8 9" key="1">
    <citation type="journal article" date="2015" name="Environ. Microbiol.">
        <title>Metagenome sequence of Elaphomyces granulatus from sporocarp tissue reveals Ascomycota ectomycorrhizal fingerprints of genome expansion and a Proteobacteria-rich microbiome.</title>
        <authorList>
            <person name="Quandt C.A."/>
            <person name="Kohler A."/>
            <person name="Hesse C.N."/>
            <person name="Sharpton T.J."/>
            <person name="Martin F."/>
            <person name="Spatafora J.W."/>
        </authorList>
    </citation>
    <scope>NUCLEOTIDE SEQUENCE [LARGE SCALE GENOMIC DNA]</scope>
    <source>
        <strain evidence="8 9">OSC145934</strain>
    </source>
</reference>
<dbReference type="InterPro" id="IPR027370">
    <property type="entry name" value="Znf-RING_euk"/>
</dbReference>
<dbReference type="InterPro" id="IPR017907">
    <property type="entry name" value="Znf_RING_CS"/>
</dbReference>
<accession>A0A232LNR9</accession>
<dbReference type="Pfam" id="PF02176">
    <property type="entry name" value="zf-TRAF"/>
    <property type="match status" value="2"/>
</dbReference>
<dbReference type="Gene3D" id="3.30.40.10">
    <property type="entry name" value="Zinc/RING finger domain, C3HC4 (zinc finger)"/>
    <property type="match status" value="3"/>
</dbReference>
<dbReference type="SUPFAM" id="SSF57850">
    <property type="entry name" value="RING/U-box"/>
    <property type="match status" value="1"/>
</dbReference>
<dbReference type="SMART" id="SM00184">
    <property type="entry name" value="RING"/>
    <property type="match status" value="1"/>
</dbReference>
<dbReference type="AlphaFoldDB" id="A0A232LNR9"/>
<feature type="compositionally biased region" description="Polar residues" evidence="5">
    <location>
        <begin position="396"/>
        <end position="414"/>
    </location>
</feature>
<comment type="caution">
    <text evidence="8">The sequence shown here is derived from an EMBL/GenBank/DDBJ whole genome shotgun (WGS) entry which is preliminary data.</text>
</comment>
<dbReference type="PANTHER" id="PTHR10131">
    <property type="entry name" value="TNF RECEPTOR ASSOCIATED FACTOR"/>
    <property type="match status" value="1"/>
</dbReference>
<evidence type="ECO:0000256" key="2">
    <source>
        <dbReference type="ARBA" id="ARBA00022771"/>
    </source>
</evidence>
<evidence type="ECO:0000256" key="4">
    <source>
        <dbReference type="PROSITE-ProRule" id="PRU00207"/>
    </source>
</evidence>
<dbReference type="PROSITE" id="PS50145">
    <property type="entry name" value="ZF_TRAF"/>
    <property type="match status" value="1"/>
</dbReference>
<dbReference type="InterPro" id="IPR013083">
    <property type="entry name" value="Znf_RING/FYVE/PHD"/>
</dbReference>
<evidence type="ECO:0000256" key="3">
    <source>
        <dbReference type="ARBA" id="ARBA00022833"/>
    </source>
</evidence>
<name>A0A232LNR9_9EURO</name>
<gene>
    <name evidence="8" type="ORF">Egran_06442</name>
</gene>
<proteinExistence type="predicted"/>
<evidence type="ECO:0000313" key="9">
    <source>
        <dbReference type="Proteomes" id="UP000243515"/>
    </source>
</evidence>
<dbReference type="GO" id="GO:0008270">
    <property type="term" value="F:zinc ion binding"/>
    <property type="evidence" value="ECO:0007669"/>
    <property type="project" value="UniProtKB-KW"/>
</dbReference>
<dbReference type="Proteomes" id="UP000243515">
    <property type="component" value="Unassembled WGS sequence"/>
</dbReference>
<evidence type="ECO:0000259" key="7">
    <source>
        <dbReference type="PROSITE" id="PS50145"/>
    </source>
</evidence>
<keyword evidence="2 4" id="KW-0863">Zinc-finger</keyword>
<dbReference type="OrthoDB" id="1630758at2759"/>
<dbReference type="SUPFAM" id="SSF49599">
    <property type="entry name" value="TRAF domain-like"/>
    <property type="match status" value="2"/>
</dbReference>
<keyword evidence="1 4" id="KW-0479">Metal-binding</keyword>
<feature type="region of interest" description="Disordered" evidence="5">
    <location>
        <begin position="283"/>
        <end position="313"/>
    </location>
</feature>
<evidence type="ECO:0000313" key="8">
    <source>
        <dbReference type="EMBL" id="OXV05789.1"/>
    </source>
</evidence>
<organism evidence="8 9">
    <name type="scientific">Elaphomyces granulatus</name>
    <dbReference type="NCBI Taxonomy" id="519963"/>
    <lineage>
        <taxon>Eukaryota</taxon>
        <taxon>Fungi</taxon>
        <taxon>Dikarya</taxon>
        <taxon>Ascomycota</taxon>
        <taxon>Pezizomycotina</taxon>
        <taxon>Eurotiomycetes</taxon>
        <taxon>Eurotiomycetidae</taxon>
        <taxon>Eurotiales</taxon>
        <taxon>Elaphomycetaceae</taxon>
        <taxon>Elaphomyces</taxon>
    </lineage>
</organism>
<feature type="domain" description="TRAF-type" evidence="7">
    <location>
        <begin position="171"/>
        <end position="225"/>
    </location>
</feature>
<evidence type="ECO:0008006" key="10">
    <source>
        <dbReference type="Google" id="ProtNLM"/>
    </source>
</evidence>
<dbReference type="PROSITE" id="PS00518">
    <property type="entry name" value="ZF_RING_1"/>
    <property type="match status" value="1"/>
</dbReference>
<dbReference type="Pfam" id="PF13445">
    <property type="entry name" value="zf-RING_UBOX"/>
    <property type="match status" value="1"/>
</dbReference>
<sequence length="433" mass="47939">MMDLDRESEELVDLRTLDYVSKYDEHLMCPICHCPFIRPVRLQCDHVFCQKCLNSAITSFDAGLQNFPCPSCRTSTNGIFMNVPRLLLNMCDDIRVKCPFSEEGCMEILPRGHVQSHVDKYCEYRPIHCPEQACDKKTRKKNMSPDRRCLHGLTRCGTCGEDVMEQDLEDHTRELCLSLRTTCPGCAATVFRNSLKEHIDTCPEAVHPCSASKFGCAAKLKRVDLGFHEQNCPLITMGPFFEAQNSRIDSLDMTIRHLRQRNEILEEAVSKIPSTLVDAAQLLPEGRSVSPTRPHSRSPSQTRASDPSVDRSSGMSSYLLSLHEALREEVAGLSLALTDLDARASMAVMNESLRIKEDMAHTNSAVNSIRMQIHWLMNPRLHQGQRAASAGPGATRGTSTLGLTSPNAGSSNAHPSGPGSRGLSDSGREGTKL</sequence>
<keyword evidence="9" id="KW-1185">Reference proteome</keyword>
<feature type="compositionally biased region" description="Polar residues" evidence="5">
    <location>
        <begin position="289"/>
        <end position="313"/>
    </location>
</feature>
<evidence type="ECO:0000259" key="6">
    <source>
        <dbReference type="PROSITE" id="PS50089"/>
    </source>
</evidence>
<evidence type="ECO:0000256" key="1">
    <source>
        <dbReference type="ARBA" id="ARBA00022723"/>
    </source>
</evidence>
<protein>
    <recommendedName>
        <fullName evidence="10">RING-type domain-containing protein</fullName>
    </recommendedName>
</protein>
<keyword evidence="3 4" id="KW-0862">Zinc</keyword>
<feature type="zinc finger region" description="TRAF-type" evidence="4">
    <location>
        <begin position="171"/>
        <end position="225"/>
    </location>
</feature>
<dbReference type="InterPro" id="IPR001293">
    <property type="entry name" value="Znf_TRAF"/>
</dbReference>
<dbReference type="InterPro" id="IPR001841">
    <property type="entry name" value="Znf_RING"/>
</dbReference>
<feature type="domain" description="RING-type" evidence="6">
    <location>
        <begin position="29"/>
        <end position="73"/>
    </location>
</feature>
<evidence type="ECO:0000256" key="5">
    <source>
        <dbReference type="SAM" id="MobiDB-lite"/>
    </source>
</evidence>
<dbReference type="PROSITE" id="PS50089">
    <property type="entry name" value="ZF_RING_2"/>
    <property type="match status" value="1"/>
</dbReference>
<feature type="region of interest" description="Disordered" evidence="5">
    <location>
        <begin position="384"/>
        <end position="433"/>
    </location>
</feature>
<dbReference type="EMBL" id="NPHW01006446">
    <property type="protein sequence ID" value="OXV05789.1"/>
    <property type="molecule type" value="Genomic_DNA"/>
</dbReference>